<comment type="subcellular location">
    <subcellularLocation>
        <location evidence="1">Cell membrane</location>
        <topology evidence="1">Multi-pass membrane protein</topology>
    </subcellularLocation>
</comment>
<feature type="transmembrane region" description="Helical" evidence="7">
    <location>
        <begin position="143"/>
        <end position="162"/>
    </location>
</feature>
<dbReference type="EMBL" id="FOQH01000003">
    <property type="protein sequence ID" value="SFH92080.1"/>
    <property type="molecule type" value="Genomic_DNA"/>
</dbReference>
<keyword evidence="9" id="KW-1185">Reference proteome</keyword>
<dbReference type="Proteomes" id="UP000199377">
    <property type="component" value="Unassembled WGS sequence"/>
</dbReference>
<evidence type="ECO:0000256" key="5">
    <source>
        <dbReference type="ARBA" id="ARBA00022989"/>
    </source>
</evidence>
<dbReference type="RefSeq" id="WP_092858902.1">
    <property type="nucleotide sequence ID" value="NZ_FOQH01000003.1"/>
</dbReference>
<evidence type="ECO:0000313" key="8">
    <source>
        <dbReference type="EMBL" id="SFH92080.1"/>
    </source>
</evidence>
<keyword evidence="8" id="KW-0969">Cilium</keyword>
<dbReference type="InterPro" id="IPR002010">
    <property type="entry name" value="T3SS_IM_R"/>
</dbReference>
<feature type="transmembrane region" description="Helical" evidence="7">
    <location>
        <begin position="198"/>
        <end position="221"/>
    </location>
</feature>
<proteinExistence type="inferred from homology"/>
<evidence type="ECO:0000313" key="9">
    <source>
        <dbReference type="Proteomes" id="UP000199377"/>
    </source>
</evidence>
<feature type="transmembrane region" description="Helical" evidence="7">
    <location>
        <begin position="91"/>
        <end position="111"/>
    </location>
</feature>
<protein>
    <submittedName>
        <fullName evidence="8">Flagellar biosynthetic protein FliR</fullName>
    </submittedName>
</protein>
<gene>
    <name evidence="8" type="ORF">SAMN05216258_10397</name>
</gene>
<dbReference type="PRINTS" id="PR00953">
    <property type="entry name" value="TYPE3IMRPROT"/>
</dbReference>
<dbReference type="PANTHER" id="PTHR30065:SF8">
    <property type="entry name" value="FLAGELLAR BIOSYNTHETIC PROTEIN FLIR"/>
    <property type="match status" value="1"/>
</dbReference>
<keyword evidence="3" id="KW-1003">Cell membrane</keyword>
<feature type="transmembrane region" description="Helical" evidence="7">
    <location>
        <begin position="169"/>
        <end position="186"/>
    </location>
</feature>
<evidence type="ECO:0000256" key="7">
    <source>
        <dbReference type="SAM" id="Phobius"/>
    </source>
</evidence>
<evidence type="ECO:0000256" key="1">
    <source>
        <dbReference type="ARBA" id="ARBA00004651"/>
    </source>
</evidence>
<accession>A0A1I3DZB7</accession>
<sequence length="277" mass="28348">MDETTAILTRLWPDLARLARLDDAPVYALMALFVRVGAVVSLLPGFGERTLPARIKLAVALGYALLLWPALSPLARAAAAADPGLAAGQPFAILRAMGAEALIGLGLGMAARLMVMSLQLAGTIAGQSTSIAQIAGAQVTPDPMPAIGGLLTVGGIALAMALELPTKAAVLILRSYAVVPLAALPLPGDVAQWGVDRAGAAFALSFSLAAPFVVASFAYNLALGALNRAMPQLMVAFVGAPAITMGALLILWIGAPEMLAHWSDRLDEALAVPFGSP</sequence>
<reference evidence="8 9" key="1">
    <citation type="submission" date="2016-10" db="EMBL/GenBank/DDBJ databases">
        <authorList>
            <person name="de Groot N.N."/>
        </authorList>
    </citation>
    <scope>NUCLEOTIDE SEQUENCE [LARGE SCALE GENOMIC DNA]</scope>
    <source>
        <strain evidence="8 9">CGMCC 1.11030</strain>
    </source>
</reference>
<keyword evidence="5 7" id="KW-1133">Transmembrane helix</keyword>
<dbReference type="OrthoDB" id="9779817at2"/>
<evidence type="ECO:0000256" key="2">
    <source>
        <dbReference type="ARBA" id="ARBA00009772"/>
    </source>
</evidence>
<evidence type="ECO:0000256" key="3">
    <source>
        <dbReference type="ARBA" id="ARBA00022475"/>
    </source>
</evidence>
<feature type="transmembrane region" description="Helical" evidence="7">
    <location>
        <begin position="55"/>
        <end position="71"/>
    </location>
</feature>
<feature type="transmembrane region" description="Helical" evidence="7">
    <location>
        <begin position="24"/>
        <end position="43"/>
    </location>
</feature>
<comment type="similarity">
    <text evidence="2">Belongs to the FliR/MopE/SpaR family.</text>
</comment>
<keyword evidence="8" id="KW-0966">Cell projection</keyword>
<keyword evidence="8" id="KW-0282">Flagellum</keyword>
<feature type="transmembrane region" description="Helical" evidence="7">
    <location>
        <begin position="233"/>
        <end position="255"/>
    </location>
</feature>
<dbReference type="PANTHER" id="PTHR30065">
    <property type="entry name" value="FLAGELLAR BIOSYNTHETIC PROTEIN FLIR"/>
    <property type="match status" value="1"/>
</dbReference>
<keyword evidence="6 7" id="KW-0472">Membrane</keyword>
<name>A0A1I3DZB7_9RHOB</name>
<evidence type="ECO:0000256" key="6">
    <source>
        <dbReference type="ARBA" id="ARBA00023136"/>
    </source>
</evidence>
<dbReference type="GO" id="GO:0006605">
    <property type="term" value="P:protein targeting"/>
    <property type="evidence" value="ECO:0007669"/>
    <property type="project" value="InterPro"/>
</dbReference>
<keyword evidence="4 7" id="KW-0812">Transmembrane</keyword>
<dbReference type="STRING" id="1114924.SAMN05216258_10397"/>
<dbReference type="AlphaFoldDB" id="A0A1I3DZB7"/>
<dbReference type="Pfam" id="PF01311">
    <property type="entry name" value="Bac_export_1"/>
    <property type="match status" value="1"/>
</dbReference>
<dbReference type="GO" id="GO:0005886">
    <property type="term" value="C:plasma membrane"/>
    <property type="evidence" value="ECO:0007669"/>
    <property type="project" value="UniProtKB-SubCell"/>
</dbReference>
<organism evidence="8 9">
    <name type="scientific">Albimonas pacifica</name>
    <dbReference type="NCBI Taxonomy" id="1114924"/>
    <lineage>
        <taxon>Bacteria</taxon>
        <taxon>Pseudomonadati</taxon>
        <taxon>Pseudomonadota</taxon>
        <taxon>Alphaproteobacteria</taxon>
        <taxon>Rhodobacterales</taxon>
        <taxon>Paracoccaceae</taxon>
        <taxon>Albimonas</taxon>
    </lineage>
</organism>
<evidence type="ECO:0000256" key="4">
    <source>
        <dbReference type="ARBA" id="ARBA00022692"/>
    </source>
</evidence>